<name>A0A645AXI2_9ZZZZ</name>
<keyword evidence="1" id="KW-1133">Transmembrane helix</keyword>
<feature type="transmembrane region" description="Helical" evidence="1">
    <location>
        <begin position="29"/>
        <end position="53"/>
    </location>
</feature>
<dbReference type="EMBL" id="VSSQ01016534">
    <property type="protein sequence ID" value="MPM57972.1"/>
    <property type="molecule type" value="Genomic_DNA"/>
</dbReference>
<feature type="transmembrane region" description="Helical" evidence="1">
    <location>
        <begin position="236"/>
        <end position="252"/>
    </location>
</feature>
<gene>
    <name evidence="2" type="ORF">SDC9_104801</name>
</gene>
<dbReference type="Pfam" id="PF11299">
    <property type="entry name" value="DUF3100"/>
    <property type="match status" value="1"/>
</dbReference>
<feature type="transmembrane region" description="Helical" evidence="1">
    <location>
        <begin position="96"/>
        <end position="119"/>
    </location>
</feature>
<sequence length="270" mass="28703">MKFLKDWKVQLLCILMVIAAELIGNQKFVFGLLSFTLFPMLYALVIGAILYGLKVIDNDMMKTASPYIGISVTFLTVKVGSSIGPNLPAIMNAGPALLLQELGNLGTIFFSLPVAVLVFKMGRAAVGACFSISREGSLAIVGDMYGLDSEEGQGVMGAYITGTLLGTVFNSLMVSALLITNWFHPYSLAMAAGTGSASMMSAALAPLVEKYASQPELVSKIQAYAATSQVLTSADGLYMSLFIAIPVTNWLYKTLKRDKTAPAQKAVAGK</sequence>
<evidence type="ECO:0008006" key="3">
    <source>
        <dbReference type="Google" id="ProtNLM"/>
    </source>
</evidence>
<keyword evidence="1" id="KW-0472">Membrane</keyword>
<dbReference type="AlphaFoldDB" id="A0A645AXI2"/>
<feature type="transmembrane region" description="Helical" evidence="1">
    <location>
        <begin position="65"/>
        <end position="84"/>
    </location>
</feature>
<reference evidence="2" key="1">
    <citation type="submission" date="2019-08" db="EMBL/GenBank/DDBJ databases">
        <authorList>
            <person name="Kucharzyk K."/>
            <person name="Murdoch R.W."/>
            <person name="Higgins S."/>
            <person name="Loffler F."/>
        </authorList>
    </citation>
    <scope>NUCLEOTIDE SEQUENCE</scope>
</reference>
<organism evidence="2">
    <name type="scientific">bioreactor metagenome</name>
    <dbReference type="NCBI Taxonomy" id="1076179"/>
    <lineage>
        <taxon>unclassified sequences</taxon>
        <taxon>metagenomes</taxon>
        <taxon>ecological metagenomes</taxon>
    </lineage>
</organism>
<evidence type="ECO:0000313" key="2">
    <source>
        <dbReference type="EMBL" id="MPM57972.1"/>
    </source>
</evidence>
<comment type="caution">
    <text evidence="2">The sequence shown here is derived from an EMBL/GenBank/DDBJ whole genome shotgun (WGS) entry which is preliminary data.</text>
</comment>
<evidence type="ECO:0000256" key="1">
    <source>
        <dbReference type="SAM" id="Phobius"/>
    </source>
</evidence>
<dbReference type="InterPro" id="IPR021450">
    <property type="entry name" value="DUF3100"/>
</dbReference>
<keyword evidence="1" id="KW-0812">Transmembrane</keyword>
<protein>
    <recommendedName>
        <fullName evidence="3">DUF3100 domain-containing protein</fullName>
    </recommendedName>
</protein>
<feature type="transmembrane region" description="Helical" evidence="1">
    <location>
        <begin position="159"/>
        <end position="179"/>
    </location>
</feature>
<proteinExistence type="predicted"/>
<feature type="transmembrane region" description="Helical" evidence="1">
    <location>
        <begin position="126"/>
        <end position="147"/>
    </location>
</feature>
<feature type="transmembrane region" description="Helical" evidence="1">
    <location>
        <begin position="186"/>
        <end position="208"/>
    </location>
</feature>
<accession>A0A645AXI2</accession>